<feature type="region of interest" description="Disordered" evidence="1">
    <location>
        <begin position="167"/>
        <end position="192"/>
    </location>
</feature>
<dbReference type="OrthoDB" id="5955at2157"/>
<evidence type="ECO:0000256" key="1">
    <source>
        <dbReference type="SAM" id="MobiDB-lite"/>
    </source>
</evidence>
<sequence>MTSGKYFNKGVKALDEPNLGYVVRETPDKIVVFGEKNERYDIPIKEIEQVGANVLIGLNSADLDKYAVPRDAPLPAGRQDPWAEPDKVVDLAAYEGKYPNTLFNKGVRAKNEDHVGHVLKETNDKIVVFGENNKRFDIPKSEIYQVGMNVIIKIDFPEIFKYEVPKEAPLPTGEPIETVDTDAFPEDYHGPK</sequence>
<dbReference type="RefSeq" id="WP_196815907.1">
    <property type="nucleotide sequence ID" value="NZ_CP012850.1"/>
</dbReference>
<organism evidence="2 3">
    <name type="scientific">Candidatus Nitrosocosmicus oleophilus</name>
    <dbReference type="NCBI Taxonomy" id="1353260"/>
    <lineage>
        <taxon>Archaea</taxon>
        <taxon>Nitrososphaerota</taxon>
        <taxon>Nitrososphaeria</taxon>
        <taxon>Nitrososphaerales</taxon>
        <taxon>Nitrososphaeraceae</taxon>
        <taxon>Candidatus Nitrosocosmicus</taxon>
    </lineage>
</organism>
<accession>A0A654LYR9</accession>
<evidence type="ECO:0000313" key="2">
    <source>
        <dbReference type="EMBL" id="ALI36684.1"/>
    </source>
</evidence>
<dbReference type="EMBL" id="CP012850">
    <property type="protein sequence ID" value="ALI36684.1"/>
    <property type="molecule type" value="Genomic_DNA"/>
</dbReference>
<gene>
    <name evidence="2" type="ORF">NMY3_02492</name>
</gene>
<evidence type="ECO:0000313" key="3">
    <source>
        <dbReference type="Proteomes" id="UP000058925"/>
    </source>
</evidence>
<keyword evidence="3" id="KW-1185">Reference proteome</keyword>
<dbReference type="KEGG" id="taa:NMY3_02492"/>
<dbReference type="GeneID" id="60422433"/>
<reference evidence="3" key="1">
    <citation type="submission" date="2015-10" db="EMBL/GenBank/DDBJ databases">
        <title>Niche specialization of a soil ammonia-oxidizing archaeon, Candidatus Nitrosocosmicus oleophilus.</title>
        <authorList>
            <person name="Jung M.-Y."/>
            <person name="Rhee S.-K."/>
        </authorList>
    </citation>
    <scope>NUCLEOTIDE SEQUENCE [LARGE SCALE GENOMIC DNA]</scope>
    <source>
        <strain evidence="3">MY3</strain>
    </source>
</reference>
<dbReference type="AlphaFoldDB" id="A0A654LYR9"/>
<proteinExistence type="predicted"/>
<name>A0A654LYR9_9ARCH</name>
<protein>
    <submittedName>
        <fullName evidence="2">Uncharacterized protein</fullName>
    </submittedName>
</protein>
<dbReference type="Proteomes" id="UP000058925">
    <property type="component" value="Chromosome"/>
</dbReference>